<proteinExistence type="predicted"/>
<evidence type="ECO:0000313" key="6">
    <source>
        <dbReference type="EMBL" id="GFZ87460.1"/>
    </source>
</evidence>
<dbReference type="GO" id="GO:0050660">
    <property type="term" value="F:flavin adenine dinucleotide binding"/>
    <property type="evidence" value="ECO:0007669"/>
    <property type="project" value="InterPro"/>
</dbReference>
<keyword evidence="4" id="KW-0560">Oxidoreductase</keyword>
<keyword evidence="2" id="KW-0285">Flavoprotein</keyword>
<reference evidence="6" key="2">
    <citation type="submission" date="2020-09" db="EMBL/GenBank/DDBJ databases">
        <authorList>
            <person name="Sun Q."/>
            <person name="Zhou Y."/>
        </authorList>
    </citation>
    <scope>NUCLEOTIDE SEQUENCE</scope>
    <source>
        <strain evidence="6">CGMCC 1.12360</strain>
    </source>
</reference>
<dbReference type="PANTHER" id="PTHR10961">
    <property type="entry name" value="PEROXISOMAL SARCOSINE OXIDASE"/>
    <property type="match status" value="1"/>
</dbReference>
<dbReference type="GO" id="GO:0008115">
    <property type="term" value="F:sarcosine oxidase activity"/>
    <property type="evidence" value="ECO:0007669"/>
    <property type="project" value="TreeGrafter"/>
</dbReference>
<evidence type="ECO:0000256" key="2">
    <source>
        <dbReference type="ARBA" id="ARBA00022630"/>
    </source>
</evidence>
<dbReference type="NCBIfam" id="NF008425">
    <property type="entry name" value="PRK11259.1"/>
    <property type="match status" value="1"/>
</dbReference>
<gene>
    <name evidence="6" type="primary">solA</name>
    <name evidence="6" type="ORF">GCM10010978_29100</name>
</gene>
<dbReference type="PANTHER" id="PTHR10961:SF7">
    <property type="entry name" value="FAD DEPENDENT OXIDOREDUCTASE DOMAIN-CONTAINING PROTEIN"/>
    <property type="match status" value="1"/>
</dbReference>
<dbReference type="InterPro" id="IPR006076">
    <property type="entry name" value="FAD-dep_OxRdtase"/>
</dbReference>
<accession>A0A8J2XJ28</accession>
<reference evidence="6" key="1">
    <citation type="journal article" date="2014" name="Int. J. Syst. Evol. Microbiol.">
        <title>Complete genome sequence of Corynebacterium casei LMG S-19264T (=DSM 44701T), isolated from a smear-ripened cheese.</title>
        <authorList>
            <consortium name="US DOE Joint Genome Institute (JGI-PGF)"/>
            <person name="Walter F."/>
            <person name="Albersmeier A."/>
            <person name="Kalinowski J."/>
            <person name="Ruckert C."/>
        </authorList>
    </citation>
    <scope>NUCLEOTIDE SEQUENCE</scope>
    <source>
        <strain evidence="6">CGMCC 1.12360</strain>
    </source>
</reference>
<organism evidence="6 7">
    <name type="scientific">Compostibacillus humi</name>
    <dbReference type="NCBI Taxonomy" id="1245525"/>
    <lineage>
        <taxon>Bacteria</taxon>
        <taxon>Bacillati</taxon>
        <taxon>Bacillota</taxon>
        <taxon>Bacilli</taxon>
        <taxon>Bacillales</taxon>
        <taxon>Bacillaceae</taxon>
        <taxon>Compostibacillus</taxon>
    </lineage>
</organism>
<dbReference type="InterPro" id="IPR036188">
    <property type="entry name" value="FAD/NAD-bd_sf"/>
</dbReference>
<evidence type="ECO:0000256" key="3">
    <source>
        <dbReference type="ARBA" id="ARBA00022827"/>
    </source>
</evidence>
<dbReference type="EMBL" id="BMEV01000074">
    <property type="protein sequence ID" value="GFZ87460.1"/>
    <property type="molecule type" value="Genomic_DNA"/>
</dbReference>
<comment type="cofactor">
    <cofactor evidence="1">
        <name>FAD</name>
        <dbReference type="ChEBI" id="CHEBI:57692"/>
    </cofactor>
</comment>
<evidence type="ECO:0000256" key="1">
    <source>
        <dbReference type="ARBA" id="ARBA00001974"/>
    </source>
</evidence>
<evidence type="ECO:0000259" key="5">
    <source>
        <dbReference type="Pfam" id="PF01266"/>
    </source>
</evidence>
<keyword evidence="3" id="KW-0274">FAD</keyword>
<feature type="domain" description="FAD dependent oxidoreductase" evidence="5">
    <location>
        <begin position="4"/>
        <end position="354"/>
    </location>
</feature>
<keyword evidence="7" id="KW-1185">Reference proteome</keyword>
<dbReference type="Gene3D" id="3.50.50.60">
    <property type="entry name" value="FAD/NAD(P)-binding domain"/>
    <property type="match status" value="1"/>
</dbReference>
<protein>
    <submittedName>
        <fullName evidence="6">N-methyltryptophan oxidase</fullName>
    </submittedName>
</protein>
<dbReference type="SUPFAM" id="SSF51905">
    <property type="entry name" value="FAD/NAD(P)-binding domain"/>
    <property type="match status" value="1"/>
</dbReference>
<dbReference type="AlphaFoldDB" id="A0A8J2XJ28"/>
<evidence type="ECO:0000256" key="4">
    <source>
        <dbReference type="ARBA" id="ARBA00023002"/>
    </source>
</evidence>
<comment type="caution">
    <text evidence="6">The sequence shown here is derived from an EMBL/GenBank/DDBJ whole genome shotgun (WGS) entry which is preliminary data.</text>
</comment>
<sequence length="380" mass="42124">MDADVGIIGVGTMGSMAAWQLSKRGVSVLGFEQFGIGNDRTAAGGESRLFRTAYMEGAEYVPLLIEAKKLWRELEKESGKSLLTLNGGLMIGEKDSPPIKAILESIDNYKLEHEILDIKQASKKYPQFKYFANDLVILDKEAGFIRPELSVVSATYLAINKGAKIKQYTTVQKIIPDSNGVTIIANGESYRVRKVVITTGAWTVNLLPELKDKLMPRRLLLTWFIPKNIDDTKPEKLPVFARMRGDFRLTGTPTLDGTMVKASFTKEPLPVDNPKELHRDVYSEEILKLRDSVETLLPAVYPDPVRSSAYMDAYTPDNHAVLGTIPGLKEVVIASGFSGHGFKLAPIIGKIISEIIIDGKTTKNIKNLSPERFVDSFHLI</sequence>
<dbReference type="InterPro" id="IPR045170">
    <property type="entry name" value="MTOX"/>
</dbReference>
<dbReference type="Proteomes" id="UP000602050">
    <property type="component" value="Unassembled WGS sequence"/>
</dbReference>
<evidence type="ECO:0000313" key="7">
    <source>
        <dbReference type="Proteomes" id="UP000602050"/>
    </source>
</evidence>
<dbReference type="Gene3D" id="3.30.9.10">
    <property type="entry name" value="D-Amino Acid Oxidase, subunit A, domain 2"/>
    <property type="match status" value="1"/>
</dbReference>
<dbReference type="RefSeq" id="WP_188393147.1">
    <property type="nucleotide sequence ID" value="NZ_BMEV01000074.1"/>
</dbReference>
<name>A0A8J2XJ28_9BACI</name>
<dbReference type="Pfam" id="PF01266">
    <property type="entry name" value="DAO"/>
    <property type="match status" value="1"/>
</dbReference>